<name>X1AAD0_9ZZZZ</name>
<protein>
    <submittedName>
        <fullName evidence="1">Uncharacterized protein</fullName>
    </submittedName>
</protein>
<dbReference type="EMBL" id="BART01015012">
    <property type="protein sequence ID" value="GAG79430.1"/>
    <property type="molecule type" value="Genomic_DNA"/>
</dbReference>
<comment type="caution">
    <text evidence="1">The sequence shown here is derived from an EMBL/GenBank/DDBJ whole genome shotgun (WGS) entry which is preliminary data.</text>
</comment>
<accession>X1AAD0</accession>
<feature type="non-terminal residue" evidence="1">
    <location>
        <position position="1"/>
    </location>
</feature>
<organism evidence="1">
    <name type="scientific">marine sediment metagenome</name>
    <dbReference type="NCBI Taxonomy" id="412755"/>
    <lineage>
        <taxon>unclassified sequences</taxon>
        <taxon>metagenomes</taxon>
        <taxon>ecological metagenomes</taxon>
    </lineage>
</organism>
<dbReference type="AlphaFoldDB" id="X1AAD0"/>
<sequence length="42" mass="4988">QREGNTRKRTFSLALIDLEREEIPMDNLLKIEYPSNWVIINA</sequence>
<gene>
    <name evidence="1" type="ORF">S01H4_29398</name>
</gene>
<proteinExistence type="predicted"/>
<reference evidence="1" key="1">
    <citation type="journal article" date="2014" name="Front. Microbiol.">
        <title>High frequency of phylogenetically diverse reductive dehalogenase-homologous genes in deep subseafloor sedimentary metagenomes.</title>
        <authorList>
            <person name="Kawai M."/>
            <person name="Futagami T."/>
            <person name="Toyoda A."/>
            <person name="Takaki Y."/>
            <person name="Nishi S."/>
            <person name="Hori S."/>
            <person name="Arai W."/>
            <person name="Tsubouchi T."/>
            <person name="Morono Y."/>
            <person name="Uchiyama I."/>
            <person name="Ito T."/>
            <person name="Fujiyama A."/>
            <person name="Inagaki F."/>
            <person name="Takami H."/>
        </authorList>
    </citation>
    <scope>NUCLEOTIDE SEQUENCE</scope>
    <source>
        <strain evidence="1">Expedition CK06-06</strain>
    </source>
</reference>
<evidence type="ECO:0000313" key="1">
    <source>
        <dbReference type="EMBL" id="GAG79430.1"/>
    </source>
</evidence>